<dbReference type="RefSeq" id="WP_347606870.1">
    <property type="nucleotide sequence ID" value="NZ_JBDPZC010000001.1"/>
</dbReference>
<keyword evidence="4" id="KW-0808">Transferase</keyword>
<keyword evidence="16" id="KW-1185">Reference proteome</keyword>
<evidence type="ECO:0000256" key="3">
    <source>
        <dbReference type="ARBA" id="ARBA00022676"/>
    </source>
</evidence>
<dbReference type="EMBL" id="JBDPZC010000001">
    <property type="protein sequence ID" value="MEO3712135.1"/>
    <property type="molecule type" value="Genomic_DNA"/>
</dbReference>
<keyword evidence="5" id="KW-0812">Transmembrane</keyword>
<keyword evidence="3" id="KW-0328">Glycosyltransferase</keyword>
<accession>A0ABV0GAP6</accession>
<keyword evidence="9" id="KW-1133">Transmembrane helix</keyword>
<keyword evidence="11" id="KW-0472">Membrane</keyword>
<evidence type="ECO:0000256" key="7">
    <source>
        <dbReference type="ARBA" id="ARBA00022824"/>
    </source>
</evidence>
<name>A0ABV0GAP6_9BURK</name>
<dbReference type="InterPro" id="IPR043538">
    <property type="entry name" value="XYLT"/>
</dbReference>
<gene>
    <name evidence="15" type="ORF">ABDJ40_05055</name>
</gene>
<evidence type="ECO:0000256" key="6">
    <source>
        <dbReference type="ARBA" id="ARBA00022723"/>
    </source>
</evidence>
<evidence type="ECO:0000256" key="13">
    <source>
        <dbReference type="ARBA" id="ARBA00023180"/>
    </source>
</evidence>
<keyword evidence="10" id="KW-0333">Golgi apparatus</keyword>
<evidence type="ECO:0000256" key="9">
    <source>
        <dbReference type="ARBA" id="ARBA00022989"/>
    </source>
</evidence>
<protein>
    <recommendedName>
        <fullName evidence="14">Peptide O-xylosyltransferase</fullName>
    </recommendedName>
</protein>
<evidence type="ECO:0000313" key="16">
    <source>
        <dbReference type="Proteomes" id="UP001462640"/>
    </source>
</evidence>
<evidence type="ECO:0000256" key="4">
    <source>
        <dbReference type="ARBA" id="ARBA00022679"/>
    </source>
</evidence>
<organism evidence="15 16">
    <name type="scientific">Roseateles flavus</name>
    <dbReference type="NCBI Taxonomy" id="3149041"/>
    <lineage>
        <taxon>Bacteria</taxon>
        <taxon>Pseudomonadati</taxon>
        <taxon>Pseudomonadota</taxon>
        <taxon>Betaproteobacteria</taxon>
        <taxon>Burkholderiales</taxon>
        <taxon>Sphaerotilaceae</taxon>
        <taxon>Roseateles</taxon>
    </lineage>
</organism>
<evidence type="ECO:0000313" key="15">
    <source>
        <dbReference type="EMBL" id="MEO3712135.1"/>
    </source>
</evidence>
<sequence length="341" mass="37723">MSSPSCARPDPLPAAQAPRDRNIAFLILCHTDAPHVRRLALRLAGMGSDCAVFVHVDAKSAERVAIGQALEGIAGVRQVDPLPVWWGGFSAVKATCRLLEAARQAGPFRRYVLLQGADYPIKPDAQIRAFFEQHAATEFIRAGNVSTATSLEAYAKARYVLFYDRPRLLKKIWNKLTRVLDLRIRAPRFTVGTESWDFHWGCAQWALTDACVRHLLERSGDPALQAVFRHVFPADEVYFHTLVFNSGFAANTTRRCAESAQGRTLTDFLNLVYFEYPDRVRVFEHAALALLLERSELFARKMNTAQSSSLLEALDALHASGSACPAADELLRASAPASGGR</sequence>
<keyword evidence="13" id="KW-0325">Glycoprotein</keyword>
<comment type="caution">
    <text evidence="15">The sequence shown here is derived from an EMBL/GenBank/DDBJ whole genome shotgun (WGS) entry which is preliminary data.</text>
</comment>
<keyword evidence="8" id="KW-0735">Signal-anchor</keyword>
<evidence type="ECO:0000256" key="5">
    <source>
        <dbReference type="ARBA" id="ARBA00022692"/>
    </source>
</evidence>
<evidence type="ECO:0000256" key="8">
    <source>
        <dbReference type="ARBA" id="ARBA00022968"/>
    </source>
</evidence>
<comment type="subcellular location">
    <subcellularLocation>
        <location evidence="2">Endoplasmic reticulum membrane</location>
        <topology evidence="2">Single-pass type II membrane protein</topology>
    </subcellularLocation>
    <subcellularLocation>
        <location evidence="1">Golgi apparatus membrane</location>
        <topology evidence="1">Single-pass type II membrane protein</topology>
    </subcellularLocation>
</comment>
<dbReference type="PANTHER" id="PTHR46025">
    <property type="entry name" value="XYLOSYLTRANSFERASE OXT"/>
    <property type="match status" value="1"/>
</dbReference>
<evidence type="ECO:0000256" key="12">
    <source>
        <dbReference type="ARBA" id="ARBA00023157"/>
    </source>
</evidence>
<evidence type="ECO:0000256" key="1">
    <source>
        <dbReference type="ARBA" id="ARBA00004323"/>
    </source>
</evidence>
<proteinExistence type="predicted"/>
<evidence type="ECO:0000256" key="14">
    <source>
        <dbReference type="ARBA" id="ARBA00042865"/>
    </source>
</evidence>
<evidence type="ECO:0000256" key="11">
    <source>
        <dbReference type="ARBA" id="ARBA00023136"/>
    </source>
</evidence>
<dbReference type="Pfam" id="PF02485">
    <property type="entry name" value="Branch"/>
    <property type="match status" value="1"/>
</dbReference>
<evidence type="ECO:0000256" key="10">
    <source>
        <dbReference type="ARBA" id="ARBA00023034"/>
    </source>
</evidence>
<dbReference type="Proteomes" id="UP001462640">
    <property type="component" value="Unassembled WGS sequence"/>
</dbReference>
<keyword evidence="6" id="KW-0479">Metal-binding</keyword>
<reference evidence="15 16" key="1">
    <citation type="submission" date="2024-05" db="EMBL/GenBank/DDBJ databases">
        <title>Roseateles sp. 2.12 16S ribosomal RNA gene Genome sequencing and assembly.</title>
        <authorList>
            <person name="Woo H."/>
        </authorList>
    </citation>
    <scope>NUCLEOTIDE SEQUENCE [LARGE SCALE GENOMIC DNA]</scope>
    <source>
        <strain evidence="15 16">2.12</strain>
    </source>
</reference>
<evidence type="ECO:0000256" key="2">
    <source>
        <dbReference type="ARBA" id="ARBA00004648"/>
    </source>
</evidence>
<dbReference type="InterPro" id="IPR003406">
    <property type="entry name" value="Glyco_trans_14"/>
</dbReference>
<keyword evidence="12" id="KW-1015">Disulfide bond</keyword>
<dbReference type="PANTHER" id="PTHR46025:SF3">
    <property type="entry name" value="XYLOSYLTRANSFERASE OXT"/>
    <property type="match status" value="1"/>
</dbReference>
<keyword evidence="7" id="KW-0256">Endoplasmic reticulum</keyword>